<evidence type="ECO:0000256" key="1">
    <source>
        <dbReference type="SAM" id="SignalP"/>
    </source>
</evidence>
<feature type="chain" id="PRO_5032621846" evidence="1">
    <location>
        <begin position="19"/>
        <end position="582"/>
    </location>
</feature>
<keyword evidence="1" id="KW-0732">Signal</keyword>
<proteinExistence type="predicted"/>
<accession>A0A812NEX1</accession>
<keyword evidence="3" id="KW-1185">Reference proteome</keyword>
<gene>
    <name evidence="2" type="primary">ndor1</name>
    <name evidence="2" type="ORF">SNAT2548_LOCUS16269</name>
</gene>
<evidence type="ECO:0000313" key="3">
    <source>
        <dbReference type="Proteomes" id="UP000604046"/>
    </source>
</evidence>
<comment type="caution">
    <text evidence="2">The sequence shown here is derived from an EMBL/GenBank/DDBJ whole genome shotgun (WGS) entry which is preliminary data.</text>
</comment>
<dbReference type="EMBL" id="CAJNDS010002078">
    <property type="protein sequence ID" value="CAE7309675.1"/>
    <property type="molecule type" value="Genomic_DNA"/>
</dbReference>
<feature type="signal peptide" evidence="1">
    <location>
        <begin position="1"/>
        <end position="18"/>
    </location>
</feature>
<sequence>MAAMAAPMLLLCVLGVFGAKQIGDHSDINEHPAQSVSILQTQKQTAIATLKASCNDTELVCPYLSWLPFGYACAPRHVGCPVSCSSGEHVCHTPSTCETCAAVNYCSSQPCPMVCGFGQTICCDLSDNSLSCVDLDAGCPINCTEGAFSCHAPPSCAGCAGVNWCSSSPCPANCDASETSCSTTNSTFCVPFEQGCPANCSEQEYSCHSPGRVTGEAGVNWCSSTPCSPICNTSEVACALTNGSEVCVGREQGCPVSCAKHEHQCYAPPTCKNCTGLNWCSSDPCPQMCASHEISCSRHNGTNFCVKRKDGCPAKCSKEEHACHWPPHPPSKQAFNWCSTKKCPKACGATELACAEDDGSGSCVPRAEGCPVKCKKHEHQCHSPPAHADGSGRNWCSDVPCPANCSKGQVACLGADEAYTCHNRTAGCPANCSKRQHVCHSAPKDECPDCVAVNWCSEEQCPEACAADEITCPPHKGSGAFCRRLSQGCPVHCKASEHSCHAPPHCAGCMGSNWCSDKPCPLLCAADEMECVGSNGTEFCVLVSEGCPVSCRDEDYICHMSPQCAECVGTNWCSPTPCATSV</sequence>
<organism evidence="2 3">
    <name type="scientific">Symbiodinium natans</name>
    <dbReference type="NCBI Taxonomy" id="878477"/>
    <lineage>
        <taxon>Eukaryota</taxon>
        <taxon>Sar</taxon>
        <taxon>Alveolata</taxon>
        <taxon>Dinophyceae</taxon>
        <taxon>Suessiales</taxon>
        <taxon>Symbiodiniaceae</taxon>
        <taxon>Symbiodinium</taxon>
    </lineage>
</organism>
<name>A0A812NEX1_9DINO</name>
<reference evidence="2" key="1">
    <citation type="submission" date="2021-02" db="EMBL/GenBank/DDBJ databases">
        <authorList>
            <person name="Dougan E. K."/>
            <person name="Rhodes N."/>
            <person name="Thang M."/>
            <person name="Chan C."/>
        </authorList>
    </citation>
    <scope>NUCLEOTIDE SEQUENCE</scope>
</reference>
<protein>
    <submittedName>
        <fullName evidence="2">Ndor1 protein</fullName>
    </submittedName>
</protein>
<dbReference type="Proteomes" id="UP000604046">
    <property type="component" value="Unassembled WGS sequence"/>
</dbReference>
<dbReference type="AlphaFoldDB" id="A0A812NEX1"/>
<dbReference type="OrthoDB" id="406141at2759"/>
<evidence type="ECO:0000313" key="2">
    <source>
        <dbReference type="EMBL" id="CAE7309675.1"/>
    </source>
</evidence>